<comment type="caution">
    <text evidence="1">The sequence shown here is derived from an EMBL/GenBank/DDBJ whole genome shotgun (WGS) entry which is preliminary data.</text>
</comment>
<reference evidence="1" key="1">
    <citation type="submission" date="2020-05" db="EMBL/GenBank/DDBJ databases">
        <title>Large-scale comparative analyses of tick genomes elucidate their genetic diversity and vector capacities.</title>
        <authorList>
            <person name="Jia N."/>
            <person name="Wang J."/>
            <person name="Shi W."/>
            <person name="Du L."/>
            <person name="Sun Y."/>
            <person name="Zhan W."/>
            <person name="Jiang J."/>
            <person name="Wang Q."/>
            <person name="Zhang B."/>
            <person name="Ji P."/>
            <person name="Sakyi L.B."/>
            <person name="Cui X."/>
            <person name="Yuan T."/>
            <person name="Jiang B."/>
            <person name="Yang W."/>
            <person name="Lam T.T.-Y."/>
            <person name="Chang Q."/>
            <person name="Ding S."/>
            <person name="Wang X."/>
            <person name="Zhu J."/>
            <person name="Ruan X."/>
            <person name="Zhao L."/>
            <person name="Wei J."/>
            <person name="Que T."/>
            <person name="Du C."/>
            <person name="Cheng J."/>
            <person name="Dai P."/>
            <person name="Han X."/>
            <person name="Huang E."/>
            <person name="Gao Y."/>
            <person name="Liu J."/>
            <person name="Shao H."/>
            <person name="Ye R."/>
            <person name="Li L."/>
            <person name="Wei W."/>
            <person name="Wang X."/>
            <person name="Wang C."/>
            <person name="Yang T."/>
            <person name="Huo Q."/>
            <person name="Li W."/>
            <person name="Guo W."/>
            <person name="Chen H."/>
            <person name="Zhou L."/>
            <person name="Ni X."/>
            <person name="Tian J."/>
            <person name="Zhou Y."/>
            <person name="Sheng Y."/>
            <person name="Liu T."/>
            <person name="Pan Y."/>
            <person name="Xia L."/>
            <person name="Li J."/>
            <person name="Zhao F."/>
            <person name="Cao W."/>
        </authorList>
    </citation>
    <scope>NUCLEOTIDE SEQUENCE</scope>
    <source>
        <strain evidence="1">Hyas-2018</strain>
    </source>
</reference>
<name>A0ACB7RJ32_HYAAI</name>
<dbReference type="EMBL" id="CM023489">
    <property type="protein sequence ID" value="KAH6922130.1"/>
    <property type="molecule type" value="Genomic_DNA"/>
</dbReference>
<dbReference type="Proteomes" id="UP000821845">
    <property type="component" value="Chromosome 9"/>
</dbReference>
<accession>A0ACB7RJ32</accession>
<evidence type="ECO:0000313" key="1">
    <source>
        <dbReference type="EMBL" id="KAH6922130.1"/>
    </source>
</evidence>
<protein>
    <submittedName>
        <fullName evidence="1">Uncharacterized protein</fullName>
    </submittedName>
</protein>
<proteinExistence type="predicted"/>
<sequence length="149" mass="16734">MRCPLMSQGGPRVSDSQLEMVLGFMEQHPQLAQKSGELQRGWTTAHRRRLWQQLADSVNAEGPVTKTVEQWQDWWQKKVHDAAAVAEAQRCTGRGQAPGFLGRVLQGTGTTRVGGLQVGLPYQEVSCCFFFLVIVFSSFFVCLFHLHLD</sequence>
<evidence type="ECO:0000313" key="2">
    <source>
        <dbReference type="Proteomes" id="UP000821845"/>
    </source>
</evidence>
<gene>
    <name evidence="1" type="ORF">HPB50_009670</name>
</gene>
<organism evidence="1 2">
    <name type="scientific">Hyalomma asiaticum</name>
    <name type="common">Tick</name>
    <dbReference type="NCBI Taxonomy" id="266040"/>
    <lineage>
        <taxon>Eukaryota</taxon>
        <taxon>Metazoa</taxon>
        <taxon>Ecdysozoa</taxon>
        <taxon>Arthropoda</taxon>
        <taxon>Chelicerata</taxon>
        <taxon>Arachnida</taxon>
        <taxon>Acari</taxon>
        <taxon>Parasitiformes</taxon>
        <taxon>Ixodida</taxon>
        <taxon>Ixodoidea</taxon>
        <taxon>Ixodidae</taxon>
        <taxon>Hyalomminae</taxon>
        <taxon>Hyalomma</taxon>
    </lineage>
</organism>
<keyword evidence="2" id="KW-1185">Reference proteome</keyword>